<evidence type="ECO:0000256" key="4">
    <source>
        <dbReference type="ARBA" id="ARBA00023163"/>
    </source>
</evidence>
<feature type="domain" description="RNA polymerase sigma-70 region 2" evidence="5">
    <location>
        <begin position="39"/>
        <end position="100"/>
    </location>
</feature>
<reference evidence="7 8" key="1">
    <citation type="submission" date="2006-02" db="EMBL/GenBank/DDBJ databases">
        <authorList>
            <person name="Pinhassi J."/>
            <person name="Pedros-Alio C."/>
            <person name="Ferriera S."/>
            <person name="Johnson J."/>
            <person name="Kravitz S."/>
            <person name="Halpern A."/>
            <person name="Remington K."/>
            <person name="Beeson K."/>
            <person name="Tran B."/>
            <person name="Rogers Y.-H."/>
            <person name="Friedman R."/>
            <person name="Venter J.C."/>
        </authorList>
    </citation>
    <scope>NUCLEOTIDE SEQUENCE [LARGE SCALE GENOMIC DNA]</scope>
    <source>
        <strain evidence="7 8">MED92</strain>
    </source>
</reference>
<keyword evidence="2" id="KW-0805">Transcription regulation</keyword>
<dbReference type="Gene3D" id="1.10.1740.10">
    <property type="match status" value="1"/>
</dbReference>
<accession>A0A7U8GSB3</accession>
<organism evidence="7 8">
    <name type="scientific">Neptuniibacter caesariensis</name>
    <dbReference type="NCBI Taxonomy" id="207954"/>
    <lineage>
        <taxon>Bacteria</taxon>
        <taxon>Pseudomonadati</taxon>
        <taxon>Pseudomonadota</taxon>
        <taxon>Gammaproteobacteria</taxon>
        <taxon>Oceanospirillales</taxon>
        <taxon>Oceanospirillaceae</taxon>
        <taxon>Neptuniibacter</taxon>
    </lineage>
</organism>
<gene>
    <name evidence="7" type="ORF">MED92_04769</name>
</gene>
<dbReference type="EMBL" id="AAOW01000010">
    <property type="protein sequence ID" value="EAR61138.1"/>
    <property type="molecule type" value="Genomic_DNA"/>
</dbReference>
<name>A0A7U8GSB3_NEPCE</name>
<evidence type="ECO:0000256" key="2">
    <source>
        <dbReference type="ARBA" id="ARBA00023015"/>
    </source>
</evidence>
<dbReference type="EC" id="2.7.7.6" evidence="7"/>
<feature type="domain" description="RNA polymerase sigma factor 70 region 4 type 2" evidence="6">
    <location>
        <begin position="132"/>
        <end position="184"/>
    </location>
</feature>
<dbReference type="Proteomes" id="UP000002171">
    <property type="component" value="Unassembled WGS sequence"/>
</dbReference>
<keyword evidence="8" id="KW-1185">Reference proteome</keyword>
<dbReference type="Gene3D" id="1.10.10.10">
    <property type="entry name" value="Winged helix-like DNA-binding domain superfamily/Winged helix DNA-binding domain"/>
    <property type="match status" value="1"/>
</dbReference>
<comment type="similarity">
    <text evidence="1">Belongs to the sigma-70 factor family. ECF subfamily.</text>
</comment>
<evidence type="ECO:0000313" key="8">
    <source>
        <dbReference type="Proteomes" id="UP000002171"/>
    </source>
</evidence>
<dbReference type="RefSeq" id="WP_007021420.1">
    <property type="nucleotide sequence ID" value="NZ_CH724126.1"/>
</dbReference>
<dbReference type="Pfam" id="PF04542">
    <property type="entry name" value="Sigma70_r2"/>
    <property type="match status" value="1"/>
</dbReference>
<keyword evidence="7" id="KW-0808">Transferase</keyword>
<evidence type="ECO:0000259" key="5">
    <source>
        <dbReference type="Pfam" id="PF04542"/>
    </source>
</evidence>
<dbReference type="InterPro" id="IPR013324">
    <property type="entry name" value="RNA_pol_sigma_r3/r4-like"/>
</dbReference>
<evidence type="ECO:0000259" key="6">
    <source>
        <dbReference type="Pfam" id="PF08281"/>
    </source>
</evidence>
<dbReference type="SUPFAM" id="SSF88659">
    <property type="entry name" value="Sigma3 and sigma4 domains of RNA polymerase sigma factors"/>
    <property type="match status" value="1"/>
</dbReference>
<evidence type="ECO:0000313" key="7">
    <source>
        <dbReference type="EMBL" id="EAR61138.1"/>
    </source>
</evidence>
<dbReference type="InterPro" id="IPR014284">
    <property type="entry name" value="RNA_pol_sigma-70_dom"/>
</dbReference>
<sequence length="191" mass="21831">MISSSESDHEIHGIIEACLKGCAEGNHNDLQKLYKLTSANLLGISLRILKDRALAEDCLQQVFIKIWNHADSYDPAKARGRTWMNTITRNQALDLLRRNKHADKHVSDEVLQDLACPTASHEQQVSHWQDTQQLHRCMQEIPEKQRLCLELAYFEGLTHQCLSEKTDISLGTVKTWIRRGLAKLQTCMNSI</sequence>
<keyword evidence="3" id="KW-0731">Sigma factor</keyword>
<keyword evidence="7" id="KW-0548">Nucleotidyltransferase</keyword>
<dbReference type="CDD" id="cd06171">
    <property type="entry name" value="Sigma70_r4"/>
    <property type="match status" value="1"/>
</dbReference>
<dbReference type="GO" id="GO:0003899">
    <property type="term" value="F:DNA-directed RNA polymerase activity"/>
    <property type="evidence" value="ECO:0007669"/>
    <property type="project" value="UniProtKB-EC"/>
</dbReference>
<dbReference type="InterPro" id="IPR007627">
    <property type="entry name" value="RNA_pol_sigma70_r2"/>
</dbReference>
<dbReference type="GO" id="GO:0006352">
    <property type="term" value="P:DNA-templated transcription initiation"/>
    <property type="evidence" value="ECO:0007669"/>
    <property type="project" value="InterPro"/>
</dbReference>
<protein>
    <submittedName>
        <fullName evidence="7">RNA polymerase sigma-70 factor</fullName>
        <ecNumber evidence="7">2.7.7.6</ecNumber>
    </submittedName>
</protein>
<dbReference type="InterPro" id="IPR013325">
    <property type="entry name" value="RNA_pol_sigma_r2"/>
</dbReference>
<dbReference type="Pfam" id="PF08281">
    <property type="entry name" value="Sigma70_r4_2"/>
    <property type="match status" value="1"/>
</dbReference>
<evidence type="ECO:0000256" key="1">
    <source>
        <dbReference type="ARBA" id="ARBA00010641"/>
    </source>
</evidence>
<evidence type="ECO:0000256" key="3">
    <source>
        <dbReference type="ARBA" id="ARBA00023082"/>
    </source>
</evidence>
<dbReference type="InterPro" id="IPR036388">
    <property type="entry name" value="WH-like_DNA-bd_sf"/>
</dbReference>
<keyword evidence="4" id="KW-0804">Transcription</keyword>
<dbReference type="PANTHER" id="PTHR43133:SF62">
    <property type="entry name" value="RNA POLYMERASE SIGMA FACTOR SIGZ"/>
    <property type="match status" value="1"/>
</dbReference>
<dbReference type="NCBIfam" id="TIGR02937">
    <property type="entry name" value="sigma70-ECF"/>
    <property type="match status" value="1"/>
</dbReference>
<dbReference type="SUPFAM" id="SSF88946">
    <property type="entry name" value="Sigma2 domain of RNA polymerase sigma factors"/>
    <property type="match status" value="1"/>
</dbReference>
<dbReference type="GO" id="GO:0003677">
    <property type="term" value="F:DNA binding"/>
    <property type="evidence" value="ECO:0007669"/>
    <property type="project" value="InterPro"/>
</dbReference>
<dbReference type="GO" id="GO:0016987">
    <property type="term" value="F:sigma factor activity"/>
    <property type="evidence" value="ECO:0007669"/>
    <property type="project" value="UniProtKB-KW"/>
</dbReference>
<dbReference type="AlphaFoldDB" id="A0A7U8GSB3"/>
<dbReference type="InterPro" id="IPR013249">
    <property type="entry name" value="RNA_pol_sigma70_r4_t2"/>
</dbReference>
<comment type="caution">
    <text evidence="7">The sequence shown here is derived from an EMBL/GenBank/DDBJ whole genome shotgun (WGS) entry which is preliminary data.</text>
</comment>
<proteinExistence type="inferred from homology"/>
<dbReference type="InterPro" id="IPR039425">
    <property type="entry name" value="RNA_pol_sigma-70-like"/>
</dbReference>
<dbReference type="PANTHER" id="PTHR43133">
    <property type="entry name" value="RNA POLYMERASE ECF-TYPE SIGMA FACTO"/>
    <property type="match status" value="1"/>
</dbReference>